<dbReference type="AlphaFoldDB" id="C7Q7U0"/>
<dbReference type="KEGG" id="cai:Caci_3377"/>
<dbReference type="InterPro" id="IPR036388">
    <property type="entry name" value="WH-like_DNA-bd_sf"/>
</dbReference>
<dbReference type="Gene3D" id="1.10.10.10">
    <property type="entry name" value="Winged helix-like DNA-binding domain superfamily/Winged helix DNA-binding domain"/>
    <property type="match status" value="1"/>
</dbReference>
<dbReference type="RefSeq" id="WP_012787576.1">
    <property type="nucleotide sequence ID" value="NC_013131.1"/>
</dbReference>
<dbReference type="STRING" id="479433.Caci_3377"/>
<sequence>MEYSRLDLGDTTDLRVSVVRDPMPTLISLVADVYGHRPQGVVEPWRRLVRESARVDAAAVLHPMFAPRTPVLPDCISPLVHDHGRAADPTDHFERIRETAPAVLLGELHRIFGADLPAQWRPVAAAPKRWLHGVAEVMAGTWSAFAPVWNRASALFDREFERVGSAMVRSASETVFLGLGSRHRYKDGVLHIEDRYPADFSLQGRTLAFVPVVSSSAPTLCELDDPHQVWLGYAMPGQGRLHSSEDYVPPRTDALGTAIGRTRAHILRMLTAPATMSDIAAWINATAPAATYHCRQLEDAGLLTRYRHGLYTEVRRTLRGEALIDLFR</sequence>
<organism evidence="1 2">
    <name type="scientific">Catenulispora acidiphila (strain DSM 44928 / JCM 14897 / NBRC 102108 / NRRL B-24433 / ID139908)</name>
    <dbReference type="NCBI Taxonomy" id="479433"/>
    <lineage>
        <taxon>Bacteria</taxon>
        <taxon>Bacillati</taxon>
        <taxon>Actinomycetota</taxon>
        <taxon>Actinomycetes</taxon>
        <taxon>Catenulisporales</taxon>
        <taxon>Catenulisporaceae</taxon>
        <taxon>Catenulispora</taxon>
    </lineage>
</organism>
<gene>
    <name evidence="1" type="ordered locus">Caci_3377</name>
</gene>
<name>C7Q7U0_CATAD</name>
<dbReference type="Proteomes" id="UP000000851">
    <property type="component" value="Chromosome"/>
</dbReference>
<dbReference type="HOGENOM" id="CLU_830653_0_0_11"/>
<dbReference type="CDD" id="cd00090">
    <property type="entry name" value="HTH_ARSR"/>
    <property type="match status" value="1"/>
</dbReference>
<dbReference type="OrthoDB" id="3569145at2"/>
<evidence type="ECO:0000313" key="1">
    <source>
        <dbReference type="EMBL" id="ACU72283.1"/>
    </source>
</evidence>
<dbReference type="EMBL" id="CP001700">
    <property type="protein sequence ID" value="ACU72283.1"/>
    <property type="molecule type" value="Genomic_DNA"/>
</dbReference>
<dbReference type="InterPro" id="IPR011991">
    <property type="entry name" value="ArsR-like_HTH"/>
</dbReference>
<proteinExistence type="predicted"/>
<dbReference type="SUPFAM" id="SSF46785">
    <property type="entry name" value="Winged helix' DNA-binding domain"/>
    <property type="match status" value="1"/>
</dbReference>
<evidence type="ECO:0000313" key="2">
    <source>
        <dbReference type="Proteomes" id="UP000000851"/>
    </source>
</evidence>
<keyword evidence="2" id="KW-1185">Reference proteome</keyword>
<dbReference type="eggNOG" id="COG0640">
    <property type="taxonomic scope" value="Bacteria"/>
</dbReference>
<accession>C7Q7U0</accession>
<reference evidence="1 2" key="1">
    <citation type="journal article" date="2009" name="Stand. Genomic Sci.">
        <title>Complete genome sequence of Catenulispora acidiphila type strain (ID 139908).</title>
        <authorList>
            <person name="Copeland A."/>
            <person name="Lapidus A."/>
            <person name="Glavina Del Rio T."/>
            <person name="Nolan M."/>
            <person name="Lucas S."/>
            <person name="Chen F."/>
            <person name="Tice H."/>
            <person name="Cheng J.F."/>
            <person name="Bruce D."/>
            <person name="Goodwin L."/>
            <person name="Pitluck S."/>
            <person name="Mikhailova N."/>
            <person name="Pati A."/>
            <person name="Ivanova N."/>
            <person name="Mavromatis K."/>
            <person name="Chen A."/>
            <person name="Palaniappan K."/>
            <person name="Chain P."/>
            <person name="Land M."/>
            <person name="Hauser L."/>
            <person name="Chang Y.J."/>
            <person name="Jeffries C.D."/>
            <person name="Chertkov O."/>
            <person name="Brettin T."/>
            <person name="Detter J.C."/>
            <person name="Han C."/>
            <person name="Ali Z."/>
            <person name="Tindall B.J."/>
            <person name="Goker M."/>
            <person name="Bristow J."/>
            <person name="Eisen J.A."/>
            <person name="Markowitz V."/>
            <person name="Hugenholtz P."/>
            <person name="Kyrpides N.C."/>
            <person name="Klenk H.P."/>
        </authorList>
    </citation>
    <scope>NUCLEOTIDE SEQUENCE [LARGE SCALE GENOMIC DNA]</scope>
    <source>
        <strain evidence="2">DSM 44928 / JCM 14897 / NBRC 102108 / NRRL B-24433 / ID139908</strain>
    </source>
</reference>
<protein>
    <submittedName>
        <fullName evidence="1">Transcriptional regulator, MarR family</fullName>
    </submittedName>
</protein>
<dbReference type="InterPro" id="IPR036390">
    <property type="entry name" value="WH_DNA-bd_sf"/>
</dbReference>
<dbReference type="InParanoid" id="C7Q7U0"/>